<evidence type="ECO:0000256" key="1">
    <source>
        <dbReference type="SAM" id="Coils"/>
    </source>
</evidence>
<dbReference type="Pfam" id="PF14309">
    <property type="entry name" value="DUF4378"/>
    <property type="match status" value="1"/>
</dbReference>
<proteinExistence type="predicted"/>
<dbReference type="OrthoDB" id="446244at2759"/>
<dbReference type="AlphaFoldDB" id="S8E7J4"/>
<feature type="domain" description="DUF4378" evidence="3">
    <location>
        <begin position="690"/>
        <end position="857"/>
    </location>
</feature>
<accession>S8E7J4</accession>
<sequence>MAWRVPVQGRDNNGVEAPRNSFDHPVETTYYNLYSARESLLCHHDHPKTISSTEAPPVKKKIGEEISNRSNNRRNAVARLMGLDVLSMDTKTSPKMVDVKNEVPSSKLNDKSMNERSSIGGIKPTSNLLQQQLINSLGCYARGADNLMSKPKQREHPQEAELQRFKKEFEAWQASRFNDCSNVSKFASVPVQLTAQEEDLNKEKMNLYAKEHSELPEQIDKHEVPTVWSCKKSKPSYCYSPKGKEFLYPSGKPRTDLGIPNLFNLNQKHHDPVSSPSQIVILRPDPDRAGIINEDSWNNTPSSSGEKVVSIEDFLTEVRERLKSEMQGKHHAKSMTIRGGGIETPYLEKPSKSRKIARRIAQEVRDSVSRDFCISFLHSESSRSSRGATWFHGTDSPEFIYPDTRKFLAERCRNILKGETKSEIPMVSHHCSTVSMSENMYVAGRQRETWIETEGNFSLCLADGSERQSCSFRGELNNGEVLKQGSSPKKLTRSLSAPVSGKSFETLLLEDEHLATETPILKNHDQAEKASPKIKKHKRDKFNLKQKVSNIGYNLTLKGKLFRRRVKSAEAFDFDANKLMSDTPSEEPSPAMNLYEAQENPTEVPPSPASVCSSVHEDFWRPADNSSPITSSSGYNLEDADMLHIFREINSNLNELRKKLNQLEGAITEETAKEQQPAEEVYSIHNEAEAYIRDLLIAAGFYDDSSRWSMLKWDLDGKPIGMRVFQEVENKHDQNMKEAERNSNNSRGRLSHKVIFDLVNEVLTIILSEEPVGISRYMKKAIGTLMLKPPYGKKLLSQVWNIIGEFVHPSKDRSYYSVDNMLARDFSSGPWSRFLDDNIHGIGRDIECGIIGSMIGEMVEDIIVPVHFLAG</sequence>
<keyword evidence="1" id="KW-0175">Coiled coil</keyword>
<dbReference type="Proteomes" id="UP000015453">
    <property type="component" value="Unassembled WGS sequence"/>
</dbReference>
<dbReference type="EMBL" id="AUSU01002653">
    <property type="protein sequence ID" value="EPS68347.1"/>
    <property type="molecule type" value="Genomic_DNA"/>
</dbReference>
<gene>
    <name evidence="4" type="ORF">M569_06423</name>
</gene>
<dbReference type="InterPro" id="IPR025486">
    <property type="entry name" value="DUF4378"/>
</dbReference>
<feature type="region of interest" description="Disordered" evidence="2">
    <location>
        <begin position="1"/>
        <end position="21"/>
    </location>
</feature>
<reference evidence="4 5" key="1">
    <citation type="journal article" date="2013" name="BMC Genomics">
        <title>The miniature genome of a carnivorous plant Genlisea aurea contains a low number of genes and short non-coding sequences.</title>
        <authorList>
            <person name="Leushkin E.V."/>
            <person name="Sutormin R.A."/>
            <person name="Nabieva E.R."/>
            <person name="Penin A.A."/>
            <person name="Kondrashov A.S."/>
            <person name="Logacheva M.D."/>
        </authorList>
    </citation>
    <scope>NUCLEOTIDE SEQUENCE [LARGE SCALE GENOMIC DNA]</scope>
</reference>
<evidence type="ECO:0000256" key="2">
    <source>
        <dbReference type="SAM" id="MobiDB-lite"/>
    </source>
</evidence>
<protein>
    <recommendedName>
        <fullName evidence="3">DUF4378 domain-containing protein</fullName>
    </recommendedName>
</protein>
<dbReference type="PANTHER" id="PTHR40836:SF4">
    <property type="entry name" value="RB1-INDUCIBLE COILED-COIL PROTEIN"/>
    <property type="match status" value="1"/>
</dbReference>
<evidence type="ECO:0000313" key="5">
    <source>
        <dbReference type="Proteomes" id="UP000015453"/>
    </source>
</evidence>
<evidence type="ECO:0000259" key="3">
    <source>
        <dbReference type="Pfam" id="PF14309"/>
    </source>
</evidence>
<comment type="caution">
    <text evidence="4">The sequence shown here is derived from an EMBL/GenBank/DDBJ whole genome shotgun (WGS) entry which is preliminary data.</text>
</comment>
<keyword evidence="5" id="KW-1185">Reference proteome</keyword>
<evidence type="ECO:0000313" key="4">
    <source>
        <dbReference type="EMBL" id="EPS68347.1"/>
    </source>
</evidence>
<feature type="coiled-coil region" evidence="1">
    <location>
        <begin position="646"/>
        <end position="673"/>
    </location>
</feature>
<dbReference type="PANTHER" id="PTHR40836">
    <property type="entry name" value="RB1-INDUCIBLE COILED-COIL PROTEIN"/>
    <property type="match status" value="1"/>
</dbReference>
<organism evidence="4 5">
    <name type="scientific">Genlisea aurea</name>
    <dbReference type="NCBI Taxonomy" id="192259"/>
    <lineage>
        <taxon>Eukaryota</taxon>
        <taxon>Viridiplantae</taxon>
        <taxon>Streptophyta</taxon>
        <taxon>Embryophyta</taxon>
        <taxon>Tracheophyta</taxon>
        <taxon>Spermatophyta</taxon>
        <taxon>Magnoliopsida</taxon>
        <taxon>eudicotyledons</taxon>
        <taxon>Gunneridae</taxon>
        <taxon>Pentapetalae</taxon>
        <taxon>asterids</taxon>
        <taxon>lamiids</taxon>
        <taxon>Lamiales</taxon>
        <taxon>Lentibulariaceae</taxon>
        <taxon>Genlisea</taxon>
    </lineage>
</organism>
<name>S8E7J4_9LAMI</name>